<evidence type="ECO:0000256" key="1">
    <source>
        <dbReference type="SAM" id="Phobius"/>
    </source>
</evidence>
<dbReference type="SUPFAM" id="SSF54001">
    <property type="entry name" value="Cysteine proteinases"/>
    <property type="match status" value="1"/>
</dbReference>
<name>A0A418X5W6_9BURK</name>
<dbReference type="SMART" id="SM00460">
    <property type="entry name" value="TGc"/>
    <property type="match status" value="1"/>
</dbReference>
<accession>A0A418X5W6</accession>
<keyword evidence="4" id="KW-1185">Reference proteome</keyword>
<dbReference type="Pfam" id="PF13559">
    <property type="entry name" value="DUF4129"/>
    <property type="match status" value="1"/>
</dbReference>
<organism evidence="3 4">
    <name type="scientific">Noviherbaspirillum cavernae</name>
    <dbReference type="NCBI Taxonomy" id="2320862"/>
    <lineage>
        <taxon>Bacteria</taxon>
        <taxon>Pseudomonadati</taxon>
        <taxon>Pseudomonadota</taxon>
        <taxon>Betaproteobacteria</taxon>
        <taxon>Burkholderiales</taxon>
        <taxon>Oxalobacteraceae</taxon>
        <taxon>Noviherbaspirillum</taxon>
    </lineage>
</organism>
<dbReference type="EMBL" id="QYUN01000002">
    <property type="protein sequence ID" value="RJG07819.1"/>
    <property type="molecule type" value="Genomic_DNA"/>
</dbReference>
<dbReference type="PANTHER" id="PTHR42736">
    <property type="entry name" value="PROTEIN-GLUTAMINE GAMMA-GLUTAMYLTRANSFERASE"/>
    <property type="match status" value="1"/>
</dbReference>
<dbReference type="InterPro" id="IPR025403">
    <property type="entry name" value="TgpA-like_C"/>
</dbReference>
<feature type="domain" description="Transglutaminase-like" evidence="2">
    <location>
        <begin position="412"/>
        <end position="483"/>
    </location>
</feature>
<feature type="transmembrane region" description="Helical" evidence="1">
    <location>
        <begin position="67"/>
        <end position="83"/>
    </location>
</feature>
<feature type="transmembrane region" description="Helical" evidence="1">
    <location>
        <begin position="137"/>
        <end position="157"/>
    </location>
</feature>
<dbReference type="OrthoDB" id="9804872at2"/>
<evidence type="ECO:0000313" key="3">
    <source>
        <dbReference type="EMBL" id="RJG07819.1"/>
    </source>
</evidence>
<evidence type="ECO:0000313" key="4">
    <source>
        <dbReference type="Proteomes" id="UP000285190"/>
    </source>
</evidence>
<dbReference type="Proteomes" id="UP000285190">
    <property type="component" value="Unassembled WGS sequence"/>
</dbReference>
<evidence type="ECO:0000259" key="2">
    <source>
        <dbReference type="SMART" id="SM00460"/>
    </source>
</evidence>
<proteinExistence type="predicted"/>
<dbReference type="Gene3D" id="3.10.620.30">
    <property type="match status" value="1"/>
</dbReference>
<dbReference type="Pfam" id="PF11992">
    <property type="entry name" value="TgpA_N"/>
    <property type="match status" value="1"/>
</dbReference>
<dbReference type="Pfam" id="PF01841">
    <property type="entry name" value="Transglut_core"/>
    <property type="match status" value="1"/>
</dbReference>
<dbReference type="PANTHER" id="PTHR42736:SF1">
    <property type="entry name" value="PROTEIN-GLUTAMINE GAMMA-GLUTAMYLTRANSFERASE"/>
    <property type="match status" value="1"/>
</dbReference>
<comment type="caution">
    <text evidence="3">The sequence shown here is derived from an EMBL/GenBank/DDBJ whole genome shotgun (WGS) entry which is preliminary data.</text>
</comment>
<feature type="transmembrane region" description="Helical" evidence="1">
    <location>
        <begin position="169"/>
        <end position="188"/>
    </location>
</feature>
<keyword evidence="1" id="KW-0472">Membrane</keyword>
<feature type="transmembrane region" description="Helical" evidence="1">
    <location>
        <begin position="563"/>
        <end position="584"/>
    </location>
</feature>
<feature type="transmembrane region" description="Helical" evidence="1">
    <location>
        <begin position="113"/>
        <end position="130"/>
    </location>
</feature>
<dbReference type="AlphaFoldDB" id="A0A418X5W6"/>
<reference evidence="3 4" key="1">
    <citation type="submission" date="2018-09" db="EMBL/GenBank/DDBJ databases">
        <authorList>
            <person name="Zhu H."/>
        </authorList>
    </citation>
    <scope>NUCLEOTIDE SEQUENCE [LARGE SCALE GENOMIC DNA]</scope>
    <source>
        <strain evidence="3 4">K2R10-39</strain>
    </source>
</reference>
<dbReference type="InterPro" id="IPR021878">
    <property type="entry name" value="TgpA_N"/>
</dbReference>
<gene>
    <name evidence="3" type="ORF">D3870_03805</name>
</gene>
<sequence>MRPFMRRITQPLSRDKSDTLLLLATCVLVLAPHAGHLPAWIVAACSAILLWRGWVTFRGHRMPSRNLLVPIAVLTMAAVYWHYKTIFGREAGVAMLVLLLTFKLLEMHARRDLFVVLFLGFFLVLASFFYSQSIGAALMTIAATVAILTTQLSFQYTGVVPPFAQRLRLGAFILLLAAPLTLVLFLLFPRIQGPLWGMPVDAQSARTGLSDNMSPGAISRLAQSDDIAFRAKFVDPPPPKSRLYWRGPVLGSYNGRTWTPLQVRLKTNRPIVIKSHGTPLRYQVTLEPSNQRWLFALELPQTPPVLRDNASAFGPNLELLASSPINERVRYDAASVLDFELQPQESATALRLWLDLPQGFNPRTRELAATLRKRSSDNAEMVNAVLRFFREEKFRYTLEPPVLGTHAVDEFLFDTRAGFCEHYSSAFVVLMRAMGIPARVVTGYQGGEINPADGYMTIRQSDAHAWAEVWLANRGWVRVDPTAAVSPARIEMNLTSVIPRRTLGGLITLDAGQNSWLAKWQALRQNWDAVTNAWNQWVLNYTPDKQRSLIQSLGFDSADWRTLTGLLAVAASIVLAIVVLPLMWNRPQFDPVEAVYRTLCRRMARLGCARLAHEGPRAWRDRLSASDSPLAPERRAAVARFLDSYERARYGTMSKDASAVVSNLKSLLAECR</sequence>
<protein>
    <submittedName>
        <fullName evidence="3">DUF3488 domain-containing protein</fullName>
    </submittedName>
</protein>
<dbReference type="InterPro" id="IPR052901">
    <property type="entry name" value="Bact_TGase-like"/>
</dbReference>
<dbReference type="InterPro" id="IPR038765">
    <property type="entry name" value="Papain-like_cys_pep_sf"/>
</dbReference>
<keyword evidence="1" id="KW-1133">Transmembrane helix</keyword>
<keyword evidence="1" id="KW-0812">Transmembrane</keyword>
<dbReference type="InterPro" id="IPR002931">
    <property type="entry name" value="Transglutaminase-like"/>
</dbReference>